<evidence type="ECO:0000313" key="2">
    <source>
        <dbReference type="EMBL" id="SOH92609.1"/>
    </source>
</evidence>
<dbReference type="PROSITE" id="PS51257">
    <property type="entry name" value="PROKAR_LIPOPROTEIN"/>
    <property type="match status" value="1"/>
</dbReference>
<protein>
    <recommendedName>
        <fullName evidence="4">Lipoprotein</fullName>
    </recommendedName>
</protein>
<proteinExistence type="predicted"/>
<keyword evidence="1" id="KW-0732">Signal</keyword>
<evidence type="ECO:0000256" key="1">
    <source>
        <dbReference type="SAM" id="SignalP"/>
    </source>
</evidence>
<evidence type="ECO:0008006" key="4">
    <source>
        <dbReference type="Google" id="ProtNLM"/>
    </source>
</evidence>
<dbReference type="AlphaFoldDB" id="A0A2C9CQF3"/>
<feature type="signal peptide" evidence="1">
    <location>
        <begin position="1"/>
        <end position="22"/>
    </location>
</feature>
<accession>A0A2C9CQF3</accession>
<dbReference type="EMBL" id="OCTN01000001">
    <property type="protein sequence ID" value="SOH92609.1"/>
    <property type="molecule type" value="Genomic_DNA"/>
</dbReference>
<organism evidence="2 3">
    <name type="scientific">Pontivivens marinum</name>
    <dbReference type="NCBI Taxonomy" id="1690039"/>
    <lineage>
        <taxon>Bacteria</taxon>
        <taxon>Pseudomonadati</taxon>
        <taxon>Pseudomonadota</taxon>
        <taxon>Alphaproteobacteria</taxon>
        <taxon>Rhodobacterales</taxon>
        <taxon>Paracoccaceae</taxon>
        <taxon>Pontivivens</taxon>
    </lineage>
</organism>
<keyword evidence="3" id="KW-1185">Reference proteome</keyword>
<reference evidence="3" key="1">
    <citation type="submission" date="2017-09" db="EMBL/GenBank/DDBJ databases">
        <authorList>
            <person name="Varghese N."/>
            <person name="Submissions S."/>
        </authorList>
    </citation>
    <scope>NUCLEOTIDE SEQUENCE [LARGE SCALE GENOMIC DNA]</scope>
    <source>
        <strain evidence="3">C7</strain>
    </source>
</reference>
<gene>
    <name evidence="2" type="ORF">SAMN06273572_101457</name>
</gene>
<feature type="chain" id="PRO_5012699923" description="Lipoprotein" evidence="1">
    <location>
        <begin position="23"/>
        <end position="126"/>
    </location>
</feature>
<evidence type="ECO:0000313" key="3">
    <source>
        <dbReference type="Proteomes" id="UP000220034"/>
    </source>
</evidence>
<name>A0A2C9CQF3_9RHOB</name>
<dbReference type="RefSeq" id="WP_219617968.1">
    <property type="nucleotide sequence ID" value="NZ_OCTN01000001.1"/>
</dbReference>
<sequence>MNTKLYVGAAILLATISGCASSSDEIMPAYVSPIQYDSYSCSQLAQENNRIASRLNHLTGEQDDRASSDAVATGVAIILFWPAAFFIEGDDLAPEIAQLKGQFDAIDQAAVRNDCTNFSRRAPSAI</sequence>
<dbReference type="Proteomes" id="UP000220034">
    <property type="component" value="Unassembled WGS sequence"/>
</dbReference>